<organism evidence="4 5">
    <name type="scientific">Rosa chinensis</name>
    <name type="common">China rose</name>
    <dbReference type="NCBI Taxonomy" id="74649"/>
    <lineage>
        <taxon>Eukaryota</taxon>
        <taxon>Viridiplantae</taxon>
        <taxon>Streptophyta</taxon>
        <taxon>Embryophyta</taxon>
        <taxon>Tracheophyta</taxon>
        <taxon>Spermatophyta</taxon>
        <taxon>Magnoliopsida</taxon>
        <taxon>eudicotyledons</taxon>
        <taxon>Gunneridae</taxon>
        <taxon>Pentapetalae</taxon>
        <taxon>rosids</taxon>
        <taxon>fabids</taxon>
        <taxon>Rosales</taxon>
        <taxon>Rosaceae</taxon>
        <taxon>Rosoideae</taxon>
        <taxon>Rosoideae incertae sedis</taxon>
        <taxon>Rosa</taxon>
    </lineage>
</organism>
<keyword evidence="2" id="KW-0677">Repeat</keyword>
<protein>
    <recommendedName>
        <fullName evidence="3">C-JID domain-containing protein</fullName>
    </recommendedName>
</protein>
<evidence type="ECO:0000259" key="3">
    <source>
        <dbReference type="Pfam" id="PF20160"/>
    </source>
</evidence>
<evidence type="ECO:0000313" key="4">
    <source>
        <dbReference type="EMBL" id="PRQ59649.1"/>
    </source>
</evidence>
<comment type="caution">
    <text evidence="4">The sequence shown here is derived from an EMBL/GenBank/DDBJ whole genome shotgun (WGS) entry which is preliminary data.</text>
</comment>
<dbReference type="Proteomes" id="UP000238479">
    <property type="component" value="Chromosome 1"/>
</dbReference>
<sequence>MSLPGSEIPDWFNYQCRGSSLTVQLPPNWFDDKFLGFAICAVSDFKGSQNYASDLSALCHCGLKGNHGESSFSFTLLDWGFTTDRILEADHMFLAYLPWSEYRFTEEGKLVNEQYFTEATFEIVVENRVDRHVFGTVMNRHCITSCLVVEFVSFIVITWRSIM</sequence>
<proteinExistence type="predicted"/>
<accession>A0A2P6SLV8</accession>
<keyword evidence="5" id="KW-1185">Reference proteome</keyword>
<reference evidence="4 5" key="1">
    <citation type="journal article" date="2018" name="Nat. Genet.">
        <title>The Rosa genome provides new insights in the design of modern roses.</title>
        <authorList>
            <person name="Bendahmane M."/>
        </authorList>
    </citation>
    <scope>NUCLEOTIDE SEQUENCE [LARGE SCALE GENOMIC DNA]</scope>
    <source>
        <strain evidence="5">cv. Old Blush</strain>
    </source>
</reference>
<evidence type="ECO:0000256" key="1">
    <source>
        <dbReference type="ARBA" id="ARBA00022614"/>
    </source>
</evidence>
<dbReference type="Gramene" id="PRQ59649">
    <property type="protein sequence ID" value="PRQ59649"/>
    <property type="gene ID" value="RchiOBHm_Chr1g0372511"/>
</dbReference>
<evidence type="ECO:0000256" key="2">
    <source>
        <dbReference type="ARBA" id="ARBA00022737"/>
    </source>
</evidence>
<evidence type="ECO:0000313" key="5">
    <source>
        <dbReference type="Proteomes" id="UP000238479"/>
    </source>
</evidence>
<dbReference type="EMBL" id="PDCK01000039">
    <property type="protein sequence ID" value="PRQ59649.1"/>
    <property type="molecule type" value="Genomic_DNA"/>
</dbReference>
<keyword evidence="1" id="KW-0433">Leucine-rich repeat</keyword>
<name>A0A2P6SLV8_ROSCH</name>
<dbReference type="Pfam" id="PF20160">
    <property type="entry name" value="C-JID"/>
    <property type="match status" value="1"/>
</dbReference>
<gene>
    <name evidence="4" type="ORF">RchiOBHm_Chr1g0372511</name>
</gene>
<feature type="domain" description="C-JID" evidence="3">
    <location>
        <begin position="3"/>
        <end position="132"/>
    </location>
</feature>
<dbReference type="InterPro" id="IPR045344">
    <property type="entry name" value="C-JID"/>
</dbReference>
<dbReference type="AlphaFoldDB" id="A0A2P6SLV8"/>